<organism evidence="6 7">
    <name type="scientific">Paraphoma chrysanthemicola</name>
    <dbReference type="NCBI Taxonomy" id="798071"/>
    <lineage>
        <taxon>Eukaryota</taxon>
        <taxon>Fungi</taxon>
        <taxon>Dikarya</taxon>
        <taxon>Ascomycota</taxon>
        <taxon>Pezizomycotina</taxon>
        <taxon>Dothideomycetes</taxon>
        <taxon>Pleosporomycetidae</taxon>
        <taxon>Pleosporales</taxon>
        <taxon>Pleosporineae</taxon>
        <taxon>Phaeosphaeriaceae</taxon>
        <taxon>Paraphoma</taxon>
    </lineage>
</organism>
<evidence type="ECO:0000259" key="4">
    <source>
        <dbReference type="PROSITE" id="PS50013"/>
    </source>
</evidence>
<dbReference type="OrthoDB" id="3647690at2759"/>
<feature type="region of interest" description="Disordered" evidence="3">
    <location>
        <begin position="552"/>
        <end position="605"/>
    </location>
</feature>
<evidence type="ECO:0000313" key="6">
    <source>
        <dbReference type="EMBL" id="KAH7079501.1"/>
    </source>
</evidence>
<dbReference type="Gene3D" id="3.40.50.12360">
    <property type="match status" value="1"/>
</dbReference>
<feature type="compositionally biased region" description="Basic residues" evidence="3">
    <location>
        <begin position="567"/>
        <end position="591"/>
    </location>
</feature>
<dbReference type="SMART" id="SM00298">
    <property type="entry name" value="CHROMO"/>
    <property type="match status" value="1"/>
</dbReference>
<proteinExistence type="predicted"/>
<evidence type="ECO:0000256" key="2">
    <source>
        <dbReference type="SAM" id="Coils"/>
    </source>
</evidence>
<feature type="compositionally biased region" description="Basic and acidic residues" evidence="3">
    <location>
        <begin position="1212"/>
        <end position="1229"/>
    </location>
</feature>
<feature type="compositionally biased region" description="Polar residues" evidence="3">
    <location>
        <begin position="705"/>
        <end position="720"/>
    </location>
</feature>
<feature type="compositionally biased region" description="Polar residues" evidence="3">
    <location>
        <begin position="1199"/>
        <end position="1211"/>
    </location>
</feature>
<feature type="coiled-coil region" evidence="2">
    <location>
        <begin position="1866"/>
        <end position="1893"/>
    </location>
</feature>
<feature type="compositionally biased region" description="Basic and acidic residues" evidence="3">
    <location>
        <begin position="1181"/>
        <end position="1192"/>
    </location>
</feature>
<feature type="region of interest" description="Disordered" evidence="3">
    <location>
        <begin position="1931"/>
        <end position="1980"/>
    </location>
</feature>
<evidence type="ECO:0000313" key="7">
    <source>
        <dbReference type="Proteomes" id="UP000813461"/>
    </source>
</evidence>
<evidence type="ECO:0000256" key="1">
    <source>
        <dbReference type="ARBA" id="ARBA00011353"/>
    </source>
</evidence>
<dbReference type="Gene3D" id="2.40.50.40">
    <property type="match status" value="1"/>
</dbReference>
<feature type="region of interest" description="Disordered" evidence="3">
    <location>
        <begin position="1656"/>
        <end position="1701"/>
    </location>
</feature>
<gene>
    <name evidence="6" type="ORF">FB567DRAFT_449438</name>
</gene>
<feature type="compositionally biased region" description="Polar residues" evidence="3">
    <location>
        <begin position="1230"/>
        <end position="1257"/>
    </location>
</feature>
<dbReference type="PROSITE" id="PS50013">
    <property type="entry name" value="CHROMO_2"/>
    <property type="match status" value="1"/>
</dbReference>
<feature type="compositionally biased region" description="Basic and acidic residues" evidence="3">
    <location>
        <begin position="1279"/>
        <end position="1300"/>
    </location>
</feature>
<dbReference type="InterPro" id="IPR038609">
    <property type="entry name" value="HDA1_su2/3_sf"/>
</dbReference>
<accession>A0A8K0VV71</accession>
<feature type="region of interest" description="Disordered" evidence="3">
    <location>
        <begin position="662"/>
        <end position="953"/>
    </location>
</feature>
<dbReference type="PROSITE" id="PS51391">
    <property type="entry name" value="CID"/>
    <property type="match status" value="1"/>
</dbReference>
<feature type="region of interest" description="Disordered" evidence="3">
    <location>
        <begin position="1165"/>
        <end position="1355"/>
    </location>
</feature>
<evidence type="ECO:0000256" key="3">
    <source>
        <dbReference type="SAM" id="MobiDB-lite"/>
    </source>
</evidence>
<reference evidence="6" key="1">
    <citation type="journal article" date="2021" name="Nat. Commun.">
        <title>Genetic determinants of endophytism in the Arabidopsis root mycobiome.</title>
        <authorList>
            <person name="Mesny F."/>
            <person name="Miyauchi S."/>
            <person name="Thiergart T."/>
            <person name="Pickel B."/>
            <person name="Atanasova L."/>
            <person name="Karlsson M."/>
            <person name="Huettel B."/>
            <person name="Barry K.W."/>
            <person name="Haridas S."/>
            <person name="Chen C."/>
            <person name="Bauer D."/>
            <person name="Andreopoulos W."/>
            <person name="Pangilinan J."/>
            <person name="LaButti K."/>
            <person name="Riley R."/>
            <person name="Lipzen A."/>
            <person name="Clum A."/>
            <person name="Drula E."/>
            <person name="Henrissat B."/>
            <person name="Kohler A."/>
            <person name="Grigoriev I.V."/>
            <person name="Martin F.M."/>
            <person name="Hacquard S."/>
        </authorList>
    </citation>
    <scope>NUCLEOTIDE SEQUENCE</scope>
    <source>
        <strain evidence="6">MPI-SDFR-AT-0120</strain>
    </source>
</reference>
<dbReference type="Gene3D" id="1.25.40.90">
    <property type="match status" value="1"/>
</dbReference>
<feature type="compositionally biased region" description="Low complexity" evidence="3">
    <location>
        <begin position="824"/>
        <end position="838"/>
    </location>
</feature>
<feature type="region of interest" description="Disordered" evidence="3">
    <location>
        <begin position="344"/>
        <end position="363"/>
    </location>
</feature>
<dbReference type="Pfam" id="PF04818">
    <property type="entry name" value="CID"/>
    <property type="match status" value="1"/>
</dbReference>
<comment type="caution">
    <text evidence="6">The sequence shown here is derived from an EMBL/GenBank/DDBJ whole genome shotgun (WGS) entry which is preliminary data.</text>
</comment>
<comment type="subunit">
    <text evidence="1">Component of the NuA4 histone acetyltransferase complex.</text>
</comment>
<protein>
    <recommendedName>
        <fullName evidence="8">Chromo domain-containing protein</fullName>
    </recommendedName>
</protein>
<dbReference type="InterPro" id="IPR021006">
    <property type="entry name" value="Hda2/3"/>
</dbReference>
<sequence length="1980" mass="218508">LLTMAQNEISKRAASVLTIAQHKFKQALKKEDLEARLPPVSVELSSQFIADVDAVLKQNTSKCTGWIVKHIAASRTRITSLGDYLVSISKSIIVDRSENATMRKAARSRFAPLLIVNDVLHTDKYHQRSTAKSGIFTKESGSFIAELVELASACIVEKGSQAEAKLRAMLNYWAVNLLVSTDDLKGARERADDAILIAQGGTPVRKRNYLLPEYHGDRNAPWYDLPAAYMLDQMITKPNRPIDPRRIKVAKLDKKPVSSHVRKLLDNYFENIDLKYVPTGDNPTGETRKYRLWLDPMGQLVKQDKESGETNTVCNGYGWSTKLCQDMQKDGVPETIRIAREEAQREEEMVMARPPPQQRGKTTPTAAIHQDHHTTAEIVDHSSERVPVAAAAATHQCATAKALRIAAGDTMSEIATKRDSCPKHAVEIRLLRTRSGVLQMRPLIPPACLATASTHHLRHHRTVKVTLSLSSMRHHSHHRQCQISFPELSHHRLRLLSSLARSPAVIKVEEVVTEAVSKAEDTMDAVGMVVSSVAHAVGVGIRERDHLYHTTAPANNGSCDNSSQHSYRPRHVMASQKRKRTTQRAKPVKRPKYTESSDDESPSEQLWEAERILQEKRVGKKTQYLIQWKGIDPATGEEYQPSWEPEDNPTAALLAEWEARKKQRLQEERSTSTSASVRRGRPRKQQSSPIQSRPGLKSRGVESSPEPSTAHTNIASSLLSSPARESLAPAVESSGVATPVGIRAQPEPERASPKVHVEPPRTHFDPTEYERFSQLAPSDPPSRASQTQDTDLDSSQLFAAVPPFRSSGVVPDSQSSAGEGSFVPPTQHTTGTTQPSSTADNTQEDVTEDSGLLEIVQEAASRANSPARSIPETIYDNTAESQSQRRIQHSPERIEISESEDSIESDSLFVSEHPHRERPRTDPRHQEQPFELGVQALAEGAHSESAPQQVTPPSPIAAADLLEATQPSQDLVLPVQNPIEEDNTLGEASAASGGPAGGTDIPAAVPAPVIENTTTVSETSPEQDLDPCELSGRGQHGILIHQLSTRGAAAEPLRSSDLQPIASQDQPEASLAEHLVPDQAAQFPFHSQHPLHDLCDPTQPSGHSTSRVEASAPVVADLPTIIADAETQVQQQESPSHDKATSLIPASSTTPVELPVNLDELLVSSTHPEDRSHSNNYLEPEAPHARPLHDQPQEPVQVETESIAHSTYTSHETQEETVRRRDFAFEHQVPRSTEQSTASREQNAQAVPQDNYLSTQEDTTENIRPSIEKDEVAGSSSGDSRHDSSQETPERHLTPTKEAQDETAGVLADEPPVEVTESAANSVPAIVTTEPTVPELPLSDEEERMDVSDDDDDDAASLLNDDLSLAVEEHVVPLFIEGRQSDMYSAYIKEKQELLDSFLKDPQGFEPLSQVDEVLSHLRAVETHIDLVFAEAQTISGDTMNPATQINFAAQFGMENSTKFRFLHSLLYALRDQNKHIILVVEEDKEALFNVIETFCKANFIDYNMPMSGRRADPAAVEGALSVSILPGNASPILRPADVIICLDGVQDATQIRTKNWAANPDLDIVPVLHLVIPRTVGHVERYLSSSLDRRERIHTVLASLAQMRGELGKPIDEDTPRAPLAAAQVAEWLTTPSAERGVWPLGSIGSVKDVVEYQTQMSQTSATSPPPTERSKRPHDDEELDPAKRMRFTPQPQVVPGSSINNENEVTRVSDSMPGTARDDTSTLRAKLVRIEQAYTEERALRKAQAAKFTEQEAMWMKQQYAHEDLSKQYRLLLGKHQSIEEKVETMTKNNETLRERLNTRTTEMRTLSDQLTEQRNTHLLSDDAKIAEITKLRTELATAIDEKTRALKTAQTSDSTLEYMKEQYRAAQDAATTAQSTVSDLEEQIKKLTHTASGQPAKLKALHLDRQYETMVNQLKALKGENNILKTSLKQKDEELQRAKASGSRMGVGTRATSATPKPRSRATSPMLGGRLSNLRNG</sequence>
<evidence type="ECO:0008006" key="8">
    <source>
        <dbReference type="Google" id="ProtNLM"/>
    </source>
</evidence>
<feature type="domain" description="Chromo" evidence="4">
    <location>
        <begin position="607"/>
        <end position="648"/>
    </location>
</feature>
<feature type="compositionally biased region" description="Basic and acidic residues" evidence="3">
    <location>
        <begin position="1670"/>
        <end position="1685"/>
    </location>
</feature>
<feature type="compositionally biased region" description="Polar residues" evidence="3">
    <location>
        <begin position="783"/>
        <end position="797"/>
    </location>
</feature>
<dbReference type="InterPro" id="IPR008942">
    <property type="entry name" value="ENTH_VHS"/>
</dbReference>
<keyword evidence="7" id="KW-1185">Reference proteome</keyword>
<dbReference type="CDD" id="cd00024">
    <property type="entry name" value="CD_CSD"/>
    <property type="match status" value="1"/>
</dbReference>
<dbReference type="GO" id="GO:0070823">
    <property type="term" value="C:HDA1 complex"/>
    <property type="evidence" value="ECO:0007669"/>
    <property type="project" value="InterPro"/>
</dbReference>
<feature type="compositionally biased region" description="Polar residues" evidence="3">
    <location>
        <begin position="875"/>
        <end position="885"/>
    </location>
</feature>
<dbReference type="InterPro" id="IPR000953">
    <property type="entry name" value="Chromo/chromo_shadow_dom"/>
</dbReference>
<dbReference type="InterPro" id="IPR016197">
    <property type="entry name" value="Chromo-like_dom_sf"/>
</dbReference>
<feature type="non-terminal residue" evidence="6">
    <location>
        <position position="1980"/>
    </location>
</feature>
<feature type="region of interest" description="Disordered" evidence="3">
    <location>
        <begin position="1128"/>
        <end position="1152"/>
    </location>
</feature>
<dbReference type="Proteomes" id="UP000813461">
    <property type="component" value="Unassembled WGS sequence"/>
</dbReference>
<dbReference type="InterPro" id="IPR023780">
    <property type="entry name" value="Chromo_domain"/>
</dbReference>
<feature type="compositionally biased region" description="Polar residues" evidence="3">
    <location>
        <begin position="1691"/>
        <end position="1701"/>
    </location>
</feature>
<evidence type="ECO:0000259" key="5">
    <source>
        <dbReference type="PROSITE" id="PS51391"/>
    </source>
</evidence>
<feature type="compositionally biased region" description="Basic and acidic residues" evidence="3">
    <location>
        <begin position="912"/>
        <end position="928"/>
    </location>
</feature>
<feature type="domain" description="CID" evidence="5">
    <location>
        <begin position="37"/>
        <end position="195"/>
    </location>
</feature>
<dbReference type="GO" id="GO:0006338">
    <property type="term" value="P:chromatin remodeling"/>
    <property type="evidence" value="ECO:0007669"/>
    <property type="project" value="UniProtKB-ARBA"/>
</dbReference>
<dbReference type="SUPFAM" id="SSF54160">
    <property type="entry name" value="Chromo domain-like"/>
    <property type="match status" value="1"/>
</dbReference>
<feature type="compositionally biased region" description="Polar residues" evidence="3">
    <location>
        <begin position="552"/>
        <end position="566"/>
    </location>
</feature>
<dbReference type="EMBL" id="JAGMVJ010000016">
    <property type="protein sequence ID" value="KAH7079501.1"/>
    <property type="molecule type" value="Genomic_DNA"/>
</dbReference>
<dbReference type="Pfam" id="PF00385">
    <property type="entry name" value="Chromo"/>
    <property type="match status" value="1"/>
</dbReference>
<dbReference type="InterPro" id="IPR006569">
    <property type="entry name" value="CID_dom"/>
</dbReference>
<keyword evidence="2" id="KW-0175">Coiled coil</keyword>
<name>A0A8K0VV71_9PLEO</name>
<feature type="compositionally biased region" description="Acidic residues" evidence="3">
    <location>
        <begin position="1338"/>
        <end position="1355"/>
    </location>
</feature>
<dbReference type="Pfam" id="PF11496">
    <property type="entry name" value="HDA2-3"/>
    <property type="match status" value="1"/>
</dbReference>
<feature type="compositionally biased region" description="Basic and acidic residues" evidence="3">
    <location>
        <begin position="746"/>
        <end position="771"/>
    </location>
</feature>